<protein>
    <recommendedName>
        <fullName evidence="3">Lipocalin-like domain-containing protein</fullName>
    </recommendedName>
</protein>
<sequence>MRRLWFLVPIVFGMWFVGCGEEKLTVQDNLKGTWKLTARTLPDGTTLKPPDVGGLMEWFAINDRRGHVTVAITGQGDGQRTYDFENNACTVSASAFSMERSLLMGRSYLHGDGPVETDTAPRSLEGRLTVDGKKTTLTYGNGVAQTFEEASLTVTVPNRYTDTWKKE</sequence>
<name>A0A1F6CVC6_HANXR</name>
<dbReference type="EMBL" id="MFKF01000127">
    <property type="protein sequence ID" value="OGG53119.1"/>
    <property type="molecule type" value="Genomic_DNA"/>
</dbReference>
<evidence type="ECO:0000313" key="1">
    <source>
        <dbReference type="EMBL" id="OGG53119.1"/>
    </source>
</evidence>
<dbReference type="AlphaFoldDB" id="A0A1F6CVC6"/>
<evidence type="ECO:0000313" key="2">
    <source>
        <dbReference type="Proteomes" id="UP000178606"/>
    </source>
</evidence>
<comment type="caution">
    <text evidence="1">The sequence shown here is derived from an EMBL/GenBank/DDBJ whole genome shotgun (WGS) entry which is preliminary data.</text>
</comment>
<evidence type="ECO:0008006" key="3">
    <source>
        <dbReference type="Google" id="ProtNLM"/>
    </source>
</evidence>
<gene>
    <name evidence="1" type="ORF">A3F84_14120</name>
</gene>
<dbReference type="Proteomes" id="UP000178606">
    <property type="component" value="Unassembled WGS sequence"/>
</dbReference>
<reference evidence="1 2" key="1">
    <citation type="journal article" date="2016" name="Nat. Commun.">
        <title>Thousands of microbial genomes shed light on interconnected biogeochemical processes in an aquifer system.</title>
        <authorList>
            <person name="Anantharaman K."/>
            <person name="Brown C.T."/>
            <person name="Hug L.A."/>
            <person name="Sharon I."/>
            <person name="Castelle C.J."/>
            <person name="Probst A.J."/>
            <person name="Thomas B.C."/>
            <person name="Singh A."/>
            <person name="Wilkins M.J."/>
            <person name="Karaoz U."/>
            <person name="Brodie E.L."/>
            <person name="Williams K.H."/>
            <person name="Hubbard S.S."/>
            <person name="Banfield J.F."/>
        </authorList>
    </citation>
    <scope>NUCLEOTIDE SEQUENCE [LARGE SCALE GENOMIC DNA]</scope>
    <source>
        <strain evidence="2">RIFCSPLOWO2_12_FULL_64_10</strain>
    </source>
</reference>
<proteinExistence type="predicted"/>
<accession>A0A1F6CVC6</accession>
<organism evidence="1 2">
    <name type="scientific">Handelsmanbacteria sp. (strain RIFCSPLOWO2_12_FULL_64_10)</name>
    <dbReference type="NCBI Taxonomy" id="1817868"/>
    <lineage>
        <taxon>Bacteria</taxon>
        <taxon>Candidatus Handelsmaniibacteriota</taxon>
    </lineage>
</organism>
<dbReference type="PROSITE" id="PS51257">
    <property type="entry name" value="PROKAR_LIPOPROTEIN"/>
    <property type="match status" value="1"/>
</dbReference>